<dbReference type="PIRSF" id="PIRSF000456">
    <property type="entry name" value="UDP-GlcNAc_acltr"/>
    <property type="match status" value="1"/>
</dbReference>
<dbReference type="NCBIfam" id="NF003657">
    <property type="entry name" value="PRK05289.1"/>
    <property type="match status" value="1"/>
</dbReference>
<dbReference type="PANTHER" id="PTHR43480:SF1">
    <property type="entry name" value="ACYL-[ACYL-CARRIER-PROTEIN]--UDP-N-ACETYLGLUCOSAMINE O-ACYLTRANSFERASE, MITOCHONDRIAL-RELATED"/>
    <property type="match status" value="1"/>
</dbReference>
<dbReference type="InterPro" id="IPR029098">
    <property type="entry name" value="Acetyltransf_C"/>
</dbReference>
<dbReference type="EC" id="2.3.1.129" evidence="8"/>
<gene>
    <name evidence="8" type="ordered locus">Mesil_0866</name>
</gene>
<keyword evidence="4" id="KW-0677">Repeat</keyword>
<dbReference type="KEGG" id="msv:Mesil_0866"/>
<keyword evidence="9" id="KW-1185">Reference proteome</keyword>
<dbReference type="InterPro" id="IPR001451">
    <property type="entry name" value="Hexapep"/>
</dbReference>
<sequence length="261" mass="27933">MTNLHIHPTAVVSPSAQIGAGVEIGPYCVVEGPCVLEAGVILGAHVVIRPYVRLGAGVRVAPHAVLGGEPQDLSFKGQETWLEVGERTVIREGVILHRSTREDRPTRIGADCYLMAHSHVAHDCQVGDGVILTNAVNLAGHVEVGEKAVLGGMTGVHQFVRIGAYAMVGGASKVGKDILPFALADGRPARHYRLNTVGLRRHGIGGGRYRALEQAFRTLREGGLLNGLPLTEEVARLRAFLEAPSKRGIAAFVYPQAKWEE</sequence>
<keyword evidence="5" id="KW-0443">Lipid metabolism</keyword>
<protein>
    <submittedName>
        <fullName evidence="8">Acyl-(Acyl-carrier-protein)--UDP-N-acetylglucosamine O-acyltransferase</fullName>
        <ecNumber evidence="8">2.3.1.129</ecNumber>
    </submittedName>
</protein>
<dbReference type="CDD" id="cd03351">
    <property type="entry name" value="LbH_UDP-GlcNAc_AT"/>
    <property type="match status" value="1"/>
</dbReference>
<dbReference type="HOGENOM" id="CLU_061249_0_0_0"/>
<evidence type="ECO:0000256" key="3">
    <source>
        <dbReference type="ARBA" id="ARBA00022679"/>
    </source>
</evidence>
<dbReference type="PROSITE" id="PS00101">
    <property type="entry name" value="HEXAPEP_TRANSFERASES"/>
    <property type="match status" value="1"/>
</dbReference>
<dbReference type="Pfam" id="PF13720">
    <property type="entry name" value="Acetyltransf_11"/>
    <property type="match status" value="1"/>
</dbReference>
<dbReference type="InterPro" id="IPR010137">
    <property type="entry name" value="Lipid_A_LpxA"/>
</dbReference>
<proteinExistence type="predicted"/>
<evidence type="ECO:0000256" key="6">
    <source>
        <dbReference type="ARBA" id="ARBA00023315"/>
    </source>
</evidence>
<evidence type="ECO:0000256" key="2">
    <source>
        <dbReference type="ARBA" id="ARBA00022556"/>
    </source>
</evidence>
<evidence type="ECO:0000256" key="1">
    <source>
        <dbReference type="ARBA" id="ARBA00022516"/>
    </source>
</evidence>
<dbReference type="Gene3D" id="2.160.10.10">
    <property type="entry name" value="Hexapeptide repeat proteins"/>
    <property type="match status" value="1"/>
</dbReference>
<keyword evidence="6 8" id="KW-0012">Acyltransferase</keyword>
<name>D7BBY2_ALLS1</name>
<dbReference type="Proteomes" id="UP000001916">
    <property type="component" value="Chromosome"/>
</dbReference>
<dbReference type="PANTHER" id="PTHR43480">
    <property type="entry name" value="ACYL-[ACYL-CARRIER-PROTEIN]--UDP-N-ACETYLGLUCOSAMINE O-ACYLTRANSFERASE"/>
    <property type="match status" value="1"/>
</dbReference>
<feature type="domain" description="UDP N-acetylglucosamine O-acyltransferase C-terminal" evidence="7">
    <location>
        <begin position="177"/>
        <end position="249"/>
    </location>
</feature>
<dbReference type="Pfam" id="PF00132">
    <property type="entry name" value="Hexapep"/>
    <property type="match status" value="2"/>
</dbReference>
<dbReference type="GO" id="GO:0016020">
    <property type="term" value="C:membrane"/>
    <property type="evidence" value="ECO:0007669"/>
    <property type="project" value="GOC"/>
</dbReference>
<organism evidence="8 9">
    <name type="scientific">Allomeiothermus silvanus (strain ATCC 700542 / DSM 9946 / NBRC 106475 / NCIMB 13440 / VI-R2)</name>
    <name type="common">Thermus silvanus</name>
    <dbReference type="NCBI Taxonomy" id="526227"/>
    <lineage>
        <taxon>Bacteria</taxon>
        <taxon>Thermotogati</taxon>
        <taxon>Deinococcota</taxon>
        <taxon>Deinococci</taxon>
        <taxon>Thermales</taxon>
        <taxon>Thermaceae</taxon>
        <taxon>Allomeiothermus</taxon>
    </lineage>
</organism>
<dbReference type="STRING" id="526227.Mesil_0866"/>
<dbReference type="EMBL" id="CP002042">
    <property type="protein sequence ID" value="ADH62778.1"/>
    <property type="molecule type" value="Genomic_DNA"/>
</dbReference>
<evidence type="ECO:0000259" key="7">
    <source>
        <dbReference type="Pfam" id="PF13720"/>
    </source>
</evidence>
<dbReference type="GO" id="GO:0009245">
    <property type="term" value="P:lipid A biosynthetic process"/>
    <property type="evidence" value="ECO:0007669"/>
    <property type="project" value="UniProtKB-KW"/>
</dbReference>
<evidence type="ECO:0000313" key="8">
    <source>
        <dbReference type="EMBL" id="ADH62778.1"/>
    </source>
</evidence>
<dbReference type="eggNOG" id="COG1043">
    <property type="taxonomic scope" value="Bacteria"/>
</dbReference>
<dbReference type="OrthoDB" id="9807278at2"/>
<dbReference type="RefSeq" id="WP_013157364.1">
    <property type="nucleotide sequence ID" value="NC_014212.1"/>
</dbReference>
<keyword evidence="3 8" id="KW-0808">Transferase</keyword>
<dbReference type="InterPro" id="IPR011004">
    <property type="entry name" value="Trimer_LpxA-like_sf"/>
</dbReference>
<dbReference type="SUPFAM" id="SSF51161">
    <property type="entry name" value="Trimeric LpxA-like enzymes"/>
    <property type="match status" value="1"/>
</dbReference>
<evidence type="ECO:0000256" key="4">
    <source>
        <dbReference type="ARBA" id="ARBA00022737"/>
    </source>
</evidence>
<keyword evidence="2" id="KW-0441">Lipid A biosynthesis</keyword>
<keyword evidence="1" id="KW-0444">Lipid biosynthesis</keyword>
<reference evidence="8 9" key="1">
    <citation type="journal article" date="2010" name="Stand. Genomic Sci.">
        <title>Complete genome sequence of Meiothermus silvanus type strain (VI-R2).</title>
        <authorList>
            <person name="Sikorski J."/>
            <person name="Tindall B.J."/>
            <person name="Lowry S."/>
            <person name="Lucas S."/>
            <person name="Nolan M."/>
            <person name="Copeland A."/>
            <person name="Glavina Del Rio T."/>
            <person name="Tice H."/>
            <person name="Cheng J.F."/>
            <person name="Han C."/>
            <person name="Pitluck S."/>
            <person name="Liolios K."/>
            <person name="Ivanova N."/>
            <person name="Mavromatis K."/>
            <person name="Mikhailova N."/>
            <person name="Pati A."/>
            <person name="Goodwin L."/>
            <person name="Chen A."/>
            <person name="Palaniappan K."/>
            <person name="Land M."/>
            <person name="Hauser L."/>
            <person name="Chang Y.J."/>
            <person name="Jeffries C.D."/>
            <person name="Rohde M."/>
            <person name="Goker M."/>
            <person name="Woyke T."/>
            <person name="Bristow J."/>
            <person name="Eisen J.A."/>
            <person name="Markowitz V."/>
            <person name="Hugenholtz P."/>
            <person name="Kyrpides N.C."/>
            <person name="Klenk H.P."/>
            <person name="Lapidus A."/>
        </authorList>
    </citation>
    <scope>NUCLEOTIDE SEQUENCE [LARGE SCALE GENOMIC DNA]</scope>
    <source>
        <strain evidence="9">ATCC 700542 / DSM 9946 / VI-R2</strain>
    </source>
</reference>
<dbReference type="AlphaFoldDB" id="D7BBY2"/>
<accession>D7BBY2</accession>
<dbReference type="InterPro" id="IPR018357">
    <property type="entry name" value="Hexapep_transf_CS"/>
</dbReference>
<dbReference type="GO" id="GO:0008780">
    <property type="term" value="F:acyl-[acyl-carrier-protein]-UDP-N-acetylglucosamine O-acyltransferase activity"/>
    <property type="evidence" value="ECO:0007669"/>
    <property type="project" value="UniProtKB-EC"/>
</dbReference>
<evidence type="ECO:0000256" key="5">
    <source>
        <dbReference type="ARBA" id="ARBA00023098"/>
    </source>
</evidence>
<evidence type="ECO:0000313" key="9">
    <source>
        <dbReference type="Proteomes" id="UP000001916"/>
    </source>
</evidence>
<dbReference type="NCBIfam" id="TIGR01852">
    <property type="entry name" value="lipid_A_lpxA"/>
    <property type="match status" value="1"/>
</dbReference>